<sequence>MCLAIPGRIDSVDGDDPLFRQARVAFGGVTRVISLACTPEAGPGDYVLVHAGIAIATLDEAAAERTLAALREIPAHDPPAPEGP</sequence>
<dbReference type="NCBIfam" id="TIGR00074">
    <property type="entry name" value="hypC_hupF"/>
    <property type="match status" value="1"/>
</dbReference>
<dbReference type="GO" id="GO:0005506">
    <property type="term" value="F:iron ion binding"/>
    <property type="evidence" value="ECO:0007669"/>
    <property type="project" value="TreeGrafter"/>
</dbReference>
<comment type="similarity">
    <text evidence="1">Belongs to the HupF/HypC family.</text>
</comment>
<dbReference type="InterPro" id="IPR019812">
    <property type="entry name" value="Hydgase_assmbl_chp_CS"/>
</dbReference>
<dbReference type="PANTHER" id="PTHR35177:SF2">
    <property type="entry name" value="HYDROGENASE MATURATION FACTOR HYBG"/>
    <property type="match status" value="1"/>
</dbReference>
<dbReference type="GO" id="GO:1902670">
    <property type="term" value="F:carbon dioxide binding"/>
    <property type="evidence" value="ECO:0007669"/>
    <property type="project" value="TreeGrafter"/>
</dbReference>
<dbReference type="OrthoDB" id="9806017at2"/>
<dbReference type="EMBL" id="CP011367">
    <property type="protein sequence ID" value="AKJ96279.1"/>
    <property type="molecule type" value="Genomic_DNA"/>
</dbReference>
<proteinExistence type="inferred from homology"/>
<evidence type="ECO:0000313" key="2">
    <source>
        <dbReference type="EMBL" id="AKJ96279.1"/>
    </source>
</evidence>
<dbReference type="InterPro" id="IPR001109">
    <property type="entry name" value="Hydrogenase_HupF/HypC"/>
</dbReference>
<dbReference type="PROSITE" id="PS01097">
    <property type="entry name" value="HUPF_HYPC"/>
    <property type="match status" value="1"/>
</dbReference>
<evidence type="ECO:0000256" key="1">
    <source>
        <dbReference type="ARBA" id="ARBA00006018"/>
    </source>
</evidence>
<dbReference type="Gene3D" id="2.30.30.140">
    <property type="match status" value="1"/>
</dbReference>
<dbReference type="Pfam" id="PF01455">
    <property type="entry name" value="HupF_HypC"/>
    <property type="match status" value="1"/>
</dbReference>
<evidence type="ECO:0000313" key="3">
    <source>
        <dbReference type="Proteomes" id="UP000064201"/>
    </source>
</evidence>
<organism evidence="2 3">
    <name type="scientific">Thioalkalivibrio versutus</name>
    <dbReference type="NCBI Taxonomy" id="106634"/>
    <lineage>
        <taxon>Bacteria</taxon>
        <taxon>Pseudomonadati</taxon>
        <taxon>Pseudomonadota</taxon>
        <taxon>Gammaproteobacteria</taxon>
        <taxon>Chromatiales</taxon>
        <taxon>Ectothiorhodospiraceae</taxon>
        <taxon>Thioalkalivibrio</taxon>
    </lineage>
</organism>
<dbReference type="AlphaFoldDB" id="A0A0G3G7B9"/>
<dbReference type="PATRIC" id="fig|106634.4.peg.2718"/>
<keyword evidence="3" id="KW-1185">Reference proteome</keyword>
<dbReference type="SUPFAM" id="SSF159127">
    <property type="entry name" value="HupF/HypC-like"/>
    <property type="match status" value="1"/>
</dbReference>
<dbReference type="KEGG" id="tvr:TVD_13320"/>
<dbReference type="STRING" id="106634.TVD_13320"/>
<dbReference type="PRINTS" id="PR00445">
    <property type="entry name" value="HUPFHYPC"/>
</dbReference>
<dbReference type="RefSeq" id="WP_018144995.1">
    <property type="nucleotide sequence ID" value="NZ_CP011367.1"/>
</dbReference>
<accession>A0A0G3G7B9</accession>
<reference evidence="2 3" key="1">
    <citation type="submission" date="2015-04" db="EMBL/GenBank/DDBJ databases">
        <title>Complete Sequence for the Genome of the Thioalkalivibrio versutus D301.</title>
        <authorList>
            <person name="Mu T."/>
            <person name="Zhou J."/>
            <person name="Xu X."/>
        </authorList>
    </citation>
    <scope>NUCLEOTIDE SEQUENCE [LARGE SCALE GENOMIC DNA]</scope>
    <source>
        <strain evidence="2 3">D301</strain>
    </source>
</reference>
<dbReference type="Proteomes" id="UP000064201">
    <property type="component" value="Chromosome"/>
</dbReference>
<gene>
    <name evidence="2" type="ORF">TVD_13320</name>
</gene>
<dbReference type="GO" id="GO:0051604">
    <property type="term" value="P:protein maturation"/>
    <property type="evidence" value="ECO:0007669"/>
    <property type="project" value="TreeGrafter"/>
</dbReference>
<name>A0A0G3G7B9_9GAMM</name>
<dbReference type="PANTHER" id="PTHR35177">
    <property type="entry name" value="HYDROGENASE MATURATION FACTOR HYBG"/>
    <property type="match status" value="1"/>
</dbReference>
<protein>
    <submittedName>
        <fullName evidence="2">Hydrogenase assembly protein HupF</fullName>
    </submittedName>
</protein>